<dbReference type="GO" id="GO:0006370">
    <property type="term" value="P:7-methylguanosine mRNA capping"/>
    <property type="evidence" value="ECO:0007669"/>
    <property type="project" value="UniProtKB-KW"/>
</dbReference>
<evidence type="ECO:0000259" key="12">
    <source>
        <dbReference type="Pfam" id="PF01331"/>
    </source>
</evidence>
<dbReference type="GO" id="GO:0005524">
    <property type="term" value="F:ATP binding"/>
    <property type="evidence" value="ECO:0007669"/>
    <property type="project" value="InterPro"/>
</dbReference>
<comment type="catalytic activity">
    <reaction evidence="10">
        <text>a 5'-end diphospho-ribonucleoside in mRNA + GTP + H(+) = a 5'-end (5'-triphosphoguanosine)-ribonucleoside in mRNA + diphosphate</text>
        <dbReference type="Rhea" id="RHEA:67012"/>
        <dbReference type="Rhea" id="RHEA-COMP:17165"/>
        <dbReference type="Rhea" id="RHEA-COMP:17166"/>
        <dbReference type="ChEBI" id="CHEBI:15378"/>
        <dbReference type="ChEBI" id="CHEBI:33019"/>
        <dbReference type="ChEBI" id="CHEBI:37565"/>
        <dbReference type="ChEBI" id="CHEBI:167616"/>
        <dbReference type="ChEBI" id="CHEBI:167617"/>
        <dbReference type="EC" id="2.7.7.50"/>
    </reaction>
    <physiologicalReaction direction="left-to-right" evidence="10">
        <dbReference type="Rhea" id="RHEA:67013"/>
    </physiologicalReaction>
</comment>
<keyword evidence="7" id="KW-0506">mRNA capping</keyword>
<dbReference type="SUPFAM" id="SSF50249">
    <property type="entry name" value="Nucleic acid-binding proteins"/>
    <property type="match status" value="1"/>
</dbReference>
<keyword evidence="6" id="KW-0547">Nucleotide-binding</keyword>
<keyword evidence="8" id="KW-0342">GTP-binding</keyword>
<dbReference type="Gene3D" id="2.40.50.140">
    <property type="entry name" value="Nucleic acid-binding proteins"/>
    <property type="match status" value="1"/>
</dbReference>
<dbReference type="EC" id="2.7.7.50" evidence="2"/>
<dbReference type="GO" id="GO:0005525">
    <property type="term" value="F:GTP binding"/>
    <property type="evidence" value="ECO:0007669"/>
    <property type="project" value="UniProtKB-KW"/>
</dbReference>
<dbReference type="AlphaFoldDB" id="A0A261XV68"/>
<dbReference type="GO" id="GO:0004484">
    <property type="term" value="F:mRNA guanylyltransferase activity"/>
    <property type="evidence" value="ECO:0007669"/>
    <property type="project" value="UniProtKB-EC"/>
</dbReference>
<evidence type="ECO:0000256" key="8">
    <source>
        <dbReference type="ARBA" id="ARBA00023134"/>
    </source>
</evidence>
<name>A0A261XV68_9FUNG</name>
<dbReference type="InterPro" id="IPR001339">
    <property type="entry name" value="mRNA_cap_enzyme_adenylation"/>
</dbReference>
<dbReference type="EMBL" id="MVBO01000173">
    <property type="protein sequence ID" value="OZJ02242.1"/>
    <property type="molecule type" value="Genomic_DNA"/>
</dbReference>
<feature type="domain" description="mRNA capping enzyme adenylation" evidence="12">
    <location>
        <begin position="43"/>
        <end position="229"/>
    </location>
</feature>
<feature type="region of interest" description="Disordered" evidence="11">
    <location>
        <begin position="379"/>
        <end position="403"/>
    </location>
</feature>
<evidence type="ECO:0000256" key="6">
    <source>
        <dbReference type="ARBA" id="ARBA00022741"/>
    </source>
</evidence>
<organism evidence="14 15">
    <name type="scientific">Bifiguratus adelaidae</name>
    <dbReference type="NCBI Taxonomy" id="1938954"/>
    <lineage>
        <taxon>Eukaryota</taxon>
        <taxon>Fungi</taxon>
        <taxon>Fungi incertae sedis</taxon>
        <taxon>Mucoromycota</taxon>
        <taxon>Mucoromycotina</taxon>
        <taxon>Endogonomycetes</taxon>
        <taxon>Endogonales</taxon>
        <taxon>Endogonales incertae sedis</taxon>
        <taxon>Bifiguratus</taxon>
    </lineage>
</organism>
<dbReference type="InterPro" id="IPR012340">
    <property type="entry name" value="NA-bd_OB-fold"/>
</dbReference>
<keyword evidence="4" id="KW-0808">Transferase</keyword>
<evidence type="ECO:0000256" key="11">
    <source>
        <dbReference type="SAM" id="MobiDB-lite"/>
    </source>
</evidence>
<evidence type="ECO:0000313" key="14">
    <source>
        <dbReference type="EMBL" id="OZJ02242.1"/>
    </source>
</evidence>
<dbReference type="Gene3D" id="3.30.470.30">
    <property type="entry name" value="DNA ligase/mRNA capping enzyme"/>
    <property type="match status" value="1"/>
</dbReference>
<evidence type="ECO:0000256" key="7">
    <source>
        <dbReference type="ARBA" id="ARBA00023042"/>
    </source>
</evidence>
<protein>
    <recommendedName>
        <fullName evidence="2">mRNA guanylyltransferase</fullName>
        <ecNumber evidence="2">2.7.7.50</ecNumber>
    </recommendedName>
</protein>
<dbReference type="PANTHER" id="PTHR10367:SF17">
    <property type="entry name" value="MRNA-CAPPING ENZYME"/>
    <property type="match status" value="1"/>
</dbReference>
<keyword evidence="5" id="KW-0548">Nucleotidyltransferase</keyword>
<dbReference type="SUPFAM" id="SSF56091">
    <property type="entry name" value="DNA ligase/mRNA capping enzyme, catalytic domain"/>
    <property type="match status" value="1"/>
</dbReference>
<dbReference type="CDD" id="cd07895">
    <property type="entry name" value="Adenylation_mRNA_capping"/>
    <property type="match status" value="1"/>
</dbReference>
<accession>A0A261XV68</accession>
<evidence type="ECO:0000256" key="3">
    <source>
        <dbReference type="ARBA" id="ARBA00022664"/>
    </source>
</evidence>
<evidence type="ECO:0000259" key="13">
    <source>
        <dbReference type="Pfam" id="PF03919"/>
    </source>
</evidence>
<dbReference type="Proteomes" id="UP000242875">
    <property type="component" value="Unassembled WGS sequence"/>
</dbReference>
<evidence type="ECO:0000256" key="5">
    <source>
        <dbReference type="ARBA" id="ARBA00022695"/>
    </source>
</evidence>
<dbReference type="Pfam" id="PF01331">
    <property type="entry name" value="mRNA_cap_enzyme"/>
    <property type="match status" value="1"/>
</dbReference>
<comment type="caution">
    <text evidence="14">The sequence shown here is derived from an EMBL/GenBank/DDBJ whole genome shotgun (WGS) entry which is preliminary data.</text>
</comment>
<gene>
    <name evidence="14" type="ORF">BZG36_04911</name>
</gene>
<comment type="subcellular location">
    <subcellularLocation>
        <location evidence="1">Nucleus</location>
    </subcellularLocation>
</comment>
<keyword evidence="3" id="KW-0507">mRNA processing</keyword>
<keyword evidence="15" id="KW-1185">Reference proteome</keyword>
<reference evidence="14 15" key="1">
    <citation type="journal article" date="2017" name="Mycologia">
        <title>Bifiguratus adelaidae, gen. et sp. nov., a new member of Mucoromycotina in endophytic and soil-dwelling habitats.</title>
        <authorList>
            <person name="Torres-Cruz T.J."/>
            <person name="Billingsley Tobias T.L."/>
            <person name="Almatruk M."/>
            <person name="Hesse C."/>
            <person name="Kuske C.R."/>
            <person name="Desiro A."/>
            <person name="Benucci G.M."/>
            <person name="Bonito G."/>
            <person name="Stajich J.E."/>
            <person name="Dunlap C."/>
            <person name="Arnold A.E."/>
            <person name="Porras-Alfaro A."/>
        </authorList>
    </citation>
    <scope>NUCLEOTIDE SEQUENCE [LARGE SCALE GENOMIC DNA]</scope>
    <source>
        <strain evidence="14 15">AZ0501</strain>
    </source>
</reference>
<evidence type="ECO:0000256" key="4">
    <source>
        <dbReference type="ARBA" id="ARBA00022679"/>
    </source>
</evidence>
<evidence type="ECO:0000256" key="2">
    <source>
        <dbReference type="ARBA" id="ARBA00012475"/>
    </source>
</evidence>
<evidence type="ECO:0000256" key="9">
    <source>
        <dbReference type="ARBA" id="ARBA00023242"/>
    </source>
</evidence>
<feature type="domain" description="mRNA capping enzyme C-terminal" evidence="13">
    <location>
        <begin position="235"/>
        <end position="349"/>
    </location>
</feature>
<dbReference type="Pfam" id="PF03919">
    <property type="entry name" value="mRNA_cap_C"/>
    <property type="match status" value="1"/>
</dbReference>
<evidence type="ECO:0000256" key="10">
    <source>
        <dbReference type="ARBA" id="ARBA00044624"/>
    </source>
</evidence>
<sequence length="403" mass="45893">MLLFDIQDLKLPGRLVEHYESAAILAQVSDLLCQGIRRFFGAQPVTLTRENLSLLKQSSYFVSEKSDGVRMMLLILKIGDGLNLYFLDRNTKIYEVQTMDGRLSQGYPTNSIIDGELVLTSRNQGMQFIAFDCLVLRGENLTKLGFSTRLDKLSKQVFEVDGEGSISVKILEANPHLELIFKRQYPHNNIRYLLEDIIPNQAHANDGLIFTLAEGAYTIGTCSKMIKWKPPGKISLDFKLHIRSQSRTSDNKPVFRLLTWIGGKKYVYFDDLTVTDAQWKYWSLQGTVLQNRIVEVVKDDTHDKSKLQPKRSIWRFSRFRDDKPHGNHISVVKKILTSLEEAVTQDQLITATMCVEEKFIVGAQCADIRKSMLKQTLPEQSNRNAQSTFGVSTPHSLSVQVRS</sequence>
<evidence type="ECO:0000256" key="1">
    <source>
        <dbReference type="ARBA" id="ARBA00004123"/>
    </source>
</evidence>
<dbReference type="InterPro" id="IPR013846">
    <property type="entry name" value="mRNA_cap_enzyme_C"/>
</dbReference>
<proteinExistence type="predicted"/>
<dbReference type="OrthoDB" id="200924at2759"/>
<dbReference type="InterPro" id="IPR051029">
    <property type="entry name" value="mRNA_Capping_Enz/RNA_Phosphat"/>
</dbReference>
<dbReference type="GO" id="GO:0005634">
    <property type="term" value="C:nucleus"/>
    <property type="evidence" value="ECO:0007669"/>
    <property type="project" value="UniProtKB-SubCell"/>
</dbReference>
<dbReference type="PANTHER" id="PTHR10367">
    <property type="entry name" value="MRNA-CAPPING ENZYME"/>
    <property type="match status" value="1"/>
</dbReference>
<evidence type="ECO:0000313" key="15">
    <source>
        <dbReference type="Proteomes" id="UP000242875"/>
    </source>
</evidence>
<keyword evidence="9" id="KW-0539">Nucleus</keyword>